<evidence type="ECO:0000313" key="2">
    <source>
        <dbReference type="EMBL" id="KIM81992.1"/>
    </source>
</evidence>
<sequence length="548" mass="59132">MNIPDENLEDYVARMAVVMNRDIRLPQATRKTHASERQAEDQAQASSSERCKVDSESNITAPERPSHEGTSVLKRREIEPNSTDAPVPKKHKQVHTTANSNAAGEQTTFESIDIAHNPASPGPVQIRSKPPTATTKRSTDDDQDPSSSAFVECATSAHNSPHAPAMYSSNQGLRHSQLDAVPIPSPGASKPPPSIMNDQMGQSNPKLHVPRTNLLHRRSKANATPQASSISPQELLSRPTYKTPNHTDGNKHRQPISTTPANVFPASDAAAIQPSQASSITPLTLNPSKVTSSSHSEAPTTKHMRDNVDSSLVKSQSIDKSGRPTQGPSSATSISEFLPQATSTQLPATPAGPVSKVANFSRSKVTPKRDRVLKLPPKHKAETDISNITTPNATEVSISTAPDAGVSSSVLPKAGASNTKPVVAKDKKLAASKSKKKEKELVTPLAYARILCNKLDVLAKKTDFLKGKRLFYTGGDMQYASQSTKKKMELVRSSSSNLNPHIPHTYLYDHSHFDLGTHHTNDIRPLDRSSNTAGFLFPTLIPNTSHIS</sequence>
<dbReference type="STRING" id="765440.A0A0C3BX35"/>
<feature type="compositionally biased region" description="Polar residues" evidence="1">
    <location>
        <begin position="196"/>
        <end position="205"/>
    </location>
</feature>
<dbReference type="HOGENOM" id="CLU_497058_0_0_1"/>
<feature type="compositionally biased region" description="Polar residues" evidence="1">
    <location>
        <begin position="95"/>
        <end position="110"/>
    </location>
</feature>
<gene>
    <name evidence="2" type="ORF">PILCRDRAFT_820876</name>
</gene>
<dbReference type="OrthoDB" id="205514at2759"/>
<feature type="compositionally biased region" description="Polar residues" evidence="1">
    <location>
        <begin position="309"/>
        <end position="347"/>
    </location>
</feature>
<dbReference type="AlphaFoldDB" id="A0A0C3BX35"/>
<dbReference type="InParanoid" id="A0A0C3BX35"/>
<protein>
    <submittedName>
        <fullName evidence="2">Uncharacterized protein</fullName>
    </submittedName>
</protein>
<evidence type="ECO:0000256" key="1">
    <source>
        <dbReference type="SAM" id="MobiDB-lite"/>
    </source>
</evidence>
<evidence type="ECO:0000313" key="3">
    <source>
        <dbReference type="Proteomes" id="UP000054166"/>
    </source>
</evidence>
<keyword evidence="3" id="KW-1185">Reference proteome</keyword>
<dbReference type="EMBL" id="KN832996">
    <property type="protein sequence ID" value="KIM81992.1"/>
    <property type="molecule type" value="Genomic_DNA"/>
</dbReference>
<feature type="region of interest" description="Disordered" evidence="1">
    <location>
        <begin position="24"/>
        <end position="262"/>
    </location>
</feature>
<feature type="compositionally biased region" description="Polar residues" evidence="1">
    <location>
        <begin position="221"/>
        <end position="247"/>
    </location>
</feature>
<proteinExistence type="predicted"/>
<reference evidence="2 3" key="1">
    <citation type="submission" date="2014-04" db="EMBL/GenBank/DDBJ databases">
        <authorList>
            <consortium name="DOE Joint Genome Institute"/>
            <person name="Kuo A."/>
            <person name="Tarkka M."/>
            <person name="Buscot F."/>
            <person name="Kohler A."/>
            <person name="Nagy L.G."/>
            <person name="Floudas D."/>
            <person name="Copeland A."/>
            <person name="Barry K.W."/>
            <person name="Cichocki N."/>
            <person name="Veneault-Fourrey C."/>
            <person name="LaButti K."/>
            <person name="Lindquist E.A."/>
            <person name="Lipzen A."/>
            <person name="Lundell T."/>
            <person name="Morin E."/>
            <person name="Murat C."/>
            <person name="Sun H."/>
            <person name="Tunlid A."/>
            <person name="Henrissat B."/>
            <person name="Grigoriev I.V."/>
            <person name="Hibbett D.S."/>
            <person name="Martin F."/>
            <person name="Nordberg H.P."/>
            <person name="Cantor M.N."/>
            <person name="Hua S.X."/>
        </authorList>
    </citation>
    <scope>NUCLEOTIDE SEQUENCE [LARGE SCALE GENOMIC DNA]</scope>
    <source>
        <strain evidence="2 3">F 1598</strain>
    </source>
</reference>
<feature type="region of interest" description="Disordered" evidence="1">
    <location>
        <begin position="277"/>
        <end position="370"/>
    </location>
</feature>
<feature type="compositionally biased region" description="Polar residues" evidence="1">
    <location>
        <begin position="281"/>
        <end position="299"/>
    </location>
</feature>
<feature type="compositionally biased region" description="Pro residues" evidence="1">
    <location>
        <begin position="183"/>
        <end position="194"/>
    </location>
</feature>
<accession>A0A0C3BX35</accession>
<name>A0A0C3BX35_PILCF</name>
<organism evidence="2 3">
    <name type="scientific">Piloderma croceum (strain F 1598)</name>
    <dbReference type="NCBI Taxonomy" id="765440"/>
    <lineage>
        <taxon>Eukaryota</taxon>
        <taxon>Fungi</taxon>
        <taxon>Dikarya</taxon>
        <taxon>Basidiomycota</taxon>
        <taxon>Agaricomycotina</taxon>
        <taxon>Agaricomycetes</taxon>
        <taxon>Agaricomycetidae</taxon>
        <taxon>Atheliales</taxon>
        <taxon>Atheliaceae</taxon>
        <taxon>Piloderma</taxon>
    </lineage>
</organism>
<dbReference type="Proteomes" id="UP000054166">
    <property type="component" value="Unassembled WGS sequence"/>
</dbReference>
<reference evidence="3" key="2">
    <citation type="submission" date="2015-01" db="EMBL/GenBank/DDBJ databases">
        <title>Evolutionary Origins and Diversification of the Mycorrhizal Mutualists.</title>
        <authorList>
            <consortium name="DOE Joint Genome Institute"/>
            <consortium name="Mycorrhizal Genomics Consortium"/>
            <person name="Kohler A."/>
            <person name="Kuo A."/>
            <person name="Nagy L.G."/>
            <person name="Floudas D."/>
            <person name="Copeland A."/>
            <person name="Barry K.W."/>
            <person name="Cichocki N."/>
            <person name="Veneault-Fourrey C."/>
            <person name="LaButti K."/>
            <person name="Lindquist E.A."/>
            <person name="Lipzen A."/>
            <person name="Lundell T."/>
            <person name="Morin E."/>
            <person name="Murat C."/>
            <person name="Riley R."/>
            <person name="Ohm R."/>
            <person name="Sun H."/>
            <person name="Tunlid A."/>
            <person name="Henrissat B."/>
            <person name="Grigoriev I.V."/>
            <person name="Hibbett D.S."/>
            <person name="Martin F."/>
        </authorList>
    </citation>
    <scope>NUCLEOTIDE SEQUENCE [LARGE SCALE GENOMIC DNA]</scope>
    <source>
        <strain evidence="3">F 1598</strain>
    </source>
</reference>